<dbReference type="InterPro" id="IPR004805">
    <property type="entry name" value="DnaE2/DnaE/PolC"/>
</dbReference>
<dbReference type="PANTHER" id="PTHR32294">
    <property type="entry name" value="DNA POLYMERASE III SUBUNIT ALPHA"/>
    <property type="match status" value="1"/>
</dbReference>
<proteinExistence type="predicted"/>
<dbReference type="CDD" id="cd12113">
    <property type="entry name" value="PHP_PolIIIA_DnaE3"/>
    <property type="match status" value="1"/>
</dbReference>
<dbReference type="Gene3D" id="3.20.20.140">
    <property type="entry name" value="Metal-dependent hydrolases"/>
    <property type="match status" value="1"/>
</dbReference>
<organism evidence="2">
    <name type="scientific">marine metagenome</name>
    <dbReference type="NCBI Taxonomy" id="408172"/>
    <lineage>
        <taxon>unclassified sequences</taxon>
        <taxon>metagenomes</taxon>
        <taxon>ecological metagenomes</taxon>
    </lineage>
</organism>
<dbReference type="SUPFAM" id="SSF89550">
    <property type="entry name" value="PHP domain-like"/>
    <property type="match status" value="1"/>
</dbReference>
<feature type="non-terminal residue" evidence="2">
    <location>
        <position position="308"/>
    </location>
</feature>
<dbReference type="GO" id="GO:0006260">
    <property type="term" value="P:DNA replication"/>
    <property type="evidence" value="ECO:0007669"/>
    <property type="project" value="InterPro"/>
</dbReference>
<evidence type="ECO:0000259" key="1">
    <source>
        <dbReference type="Pfam" id="PF02811"/>
    </source>
</evidence>
<gene>
    <name evidence="2" type="ORF">METZ01_LOCUS365620</name>
</gene>
<protein>
    <recommendedName>
        <fullName evidence="1">PHP domain-containing protein</fullName>
    </recommendedName>
</protein>
<feature type="domain" description="PHP" evidence="1">
    <location>
        <begin position="1"/>
        <end position="140"/>
    </location>
</feature>
<reference evidence="2" key="1">
    <citation type="submission" date="2018-05" db="EMBL/GenBank/DDBJ databases">
        <authorList>
            <person name="Lanie J.A."/>
            <person name="Ng W.-L."/>
            <person name="Kazmierczak K.M."/>
            <person name="Andrzejewski T.M."/>
            <person name="Davidsen T.M."/>
            <person name="Wayne K.J."/>
            <person name="Tettelin H."/>
            <person name="Glass J.I."/>
            <person name="Rusch D."/>
            <person name="Podicherti R."/>
            <person name="Tsui H.-C.T."/>
            <person name="Winkler M.E."/>
        </authorList>
    </citation>
    <scope>NUCLEOTIDE SEQUENCE</scope>
</reference>
<dbReference type="InterPro" id="IPR004013">
    <property type="entry name" value="PHP_dom"/>
</dbReference>
<accession>A0A382SSC8</accession>
<evidence type="ECO:0000313" key="2">
    <source>
        <dbReference type="EMBL" id="SVD12766.1"/>
    </source>
</evidence>
<dbReference type="PANTHER" id="PTHR32294:SF0">
    <property type="entry name" value="DNA POLYMERASE III SUBUNIT ALPHA"/>
    <property type="match status" value="1"/>
</dbReference>
<dbReference type="AlphaFoldDB" id="A0A382SSC8"/>
<sequence length="308" mass="34937">HGAMHGAVDFYQKAKRRGLKPIIGCEAYIAPGSRFDRKANSRTGKDGYNHLLLLSENEIGYKNLVRLTTAAHLEGFYYKPRIDKELLEAHKEGIIAFSGCLSSEIPQAIIRDDPVKARDALDWFKQLFGKENFFLELQNHGINEQAKVNEQLITWAKEYDLDLIATNDVHYLERTHSHAHDALICIGTQTHLSDPNRLNYVPEQFYLRSADEMAALFIRTPEAVRNTMAVAERCNVELELGKLHFPVFDPPEGQTREGYLRNLLGNGLHKRYGIEAKINDGVYEVHTISDANTLPTLKATEKTNFSDT</sequence>
<dbReference type="GO" id="GO:0008408">
    <property type="term" value="F:3'-5' exonuclease activity"/>
    <property type="evidence" value="ECO:0007669"/>
    <property type="project" value="InterPro"/>
</dbReference>
<dbReference type="Pfam" id="PF02811">
    <property type="entry name" value="PHP"/>
    <property type="match status" value="1"/>
</dbReference>
<feature type="non-terminal residue" evidence="2">
    <location>
        <position position="1"/>
    </location>
</feature>
<name>A0A382SSC8_9ZZZZ</name>
<dbReference type="InterPro" id="IPR016195">
    <property type="entry name" value="Pol/histidinol_Pase-like"/>
</dbReference>
<dbReference type="EMBL" id="UINC01131204">
    <property type="protein sequence ID" value="SVD12766.1"/>
    <property type="molecule type" value="Genomic_DNA"/>
</dbReference>